<keyword evidence="6" id="KW-1185">Reference proteome</keyword>
<dbReference type="SUPFAM" id="SSF46785">
    <property type="entry name" value="Winged helix' DNA-binding domain"/>
    <property type="match status" value="1"/>
</dbReference>
<keyword evidence="1" id="KW-0805">Transcription regulation</keyword>
<dbReference type="EMBL" id="BKZW01000003">
    <property type="protein sequence ID" value="GER90797.1"/>
    <property type="molecule type" value="Genomic_DNA"/>
</dbReference>
<keyword evidence="3" id="KW-0804">Transcription</keyword>
<evidence type="ECO:0000256" key="3">
    <source>
        <dbReference type="ARBA" id="ARBA00023163"/>
    </source>
</evidence>
<evidence type="ECO:0000313" key="6">
    <source>
        <dbReference type="Proteomes" id="UP000326912"/>
    </source>
</evidence>
<dbReference type="Gene3D" id="1.10.10.10">
    <property type="entry name" value="Winged helix-like DNA-binding domain superfamily/Winged helix DNA-binding domain"/>
    <property type="match status" value="1"/>
</dbReference>
<dbReference type="GO" id="GO:0003677">
    <property type="term" value="F:DNA binding"/>
    <property type="evidence" value="ECO:0007669"/>
    <property type="project" value="UniProtKB-KW"/>
</dbReference>
<dbReference type="InterPro" id="IPR036390">
    <property type="entry name" value="WH_DNA-bd_sf"/>
</dbReference>
<dbReference type="InterPro" id="IPR013196">
    <property type="entry name" value="HTH_11"/>
</dbReference>
<organism evidence="5 6">
    <name type="scientific">Dictyobacter vulcani</name>
    <dbReference type="NCBI Taxonomy" id="2607529"/>
    <lineage>
        <taxon>Bacteria</taxon>
        <taxon>Bacillati</taxon>
        <taxon>Chloroflexota</taxon>
        <taxon>Ktedonobacteria</taxon>
        <taxon>Ktedonobacterales</taxon>
        <taxon>Dictyobacteraceae</taxon>
        <taxon>Dictyobacter</taxon>
    </lineage>
</organism>
<name>A0A5J4KW86_9CHLR</name>
<dbReference type="InterPro" id="IPR051534">
    <property type="entry name" value="CBASS_pafABC_assoc_protein"/>
</dbReference>
<dbReference type="InterPro" id="IPR001034">
    <property type="entry name" value="DeoR_HTH"/>
</dbReference>
<dbReference type="PROSITE" id="PS00894">
    <property type="entry name" value="HTH_DEOR_1"/>
    <property type="match status" value="1"/>
</dbReference>
<dbReference type="Proteomes" id="UP000326912">
    <property type="component" value="Unassembled WGS sequence"/>
</dbReference>
<feature type="domain" description="HTH deoR-type" evidence="4">
    <location>
        <begin position="2"/>
        <end position="68"/>
    </location>
</feature>
<accession>A0A5J4KW86</accession>
<dbReference type="RefSeq" id="WP_198925518.1">
    <property type="nucleotide sequence ID" value="NZ_BKZW01000003.1"/>
</dbReference>
<evidence type="ECO:0000259" key="4">
    <source>
        <dbReference type="PROSITE" id="PS51000"/>
    </source>
</evidence>
<reference evidence="5 6" key="1">
    <citation type="submission" date="2019-10" db="EMBL/GenBank/DDBJ databases">
        <title>Dictyobacter vulcani sp. nov., within the class Ktedonobacteria, isolated from soil of volcanic Mt. Zao.</title>
        <authorList>
            <person name="Zheng Y."/>
            <person name="Wang C.M."/>
            <person name="Sakai Y."/>
            <person name="Abe K."/>
            <person name="Yokota A."/>
            <person name="Yabe S."/>
        </authorList>
    </citation>
    <scope>NUCLEOTIDE SEQUENCE [LARGE SCALE GENOMIC DNA]</scope>
    <source>
        <strain evidence="5 6">W12</strain>
    </source>
</reference>
<protein>
    <recommendedName>
        <fullName evidence="4">HTH deoR-type domain-containing protein</fullName>
    </recommendedName>
</protein>
<dbReference type="AlphaFoldDB" id="A0A5J4KW86"/>
<evidence type="ECO:0000256" key="1">
    <source>
        <dbReference type="ARBA" id="ARBA00023015"/>
    </source>
</evidence>
<comment type="caution">
    <text evidence="5">The sequence shown here is derived from an EMBL/GenBank/DDBJ whole genome shotgun (WGS) entry which is preliminary data.</text>
</comment>
<dbReference type="PROSITE" id="PS51000">
    <property type="entry name" value="HTH_DEOR_2"/>
    <property type="match status" value="1"/>
</dbReference>
<evidence type="ECO:0000256" key="2">
    <source>
        <dbReference type="ARBA" id="ARBA00023125"/>
    </source>
</evidence>
<keyword evidence="2" id="KW-0238">DNA-binding</keyword>
<dbReference type="InterPro" id="IPR036388">
    <property type="entry name" value="WH-like_DNA-bd_sf"/>
</dbReference>
<dbReference type="PANTHER" id="PTHR34580">
    <property type="match status" value="1"/>
</dbReference>
<dbReference type="GO" id="GO:0003700">
    <property type="term" value="F:DNA-binding transcription factor activity"/>
    <property type="evidence" value="ECO:0007669"/>
    <property type="project" value="InterPro"/>
</dbReference>
<dbReference type="PANTHER" id="PTHR34580:SF1">
    <property type="entry name" value="PROTEIN PAFC"/>
    <property type="match status" value="1"/>
</dbReference>
<gene>
    <name evidence="5" type="ORF">KDW_49590</name>
</gene>
<sequence length="68" mass="7776">MRADRLLSIMLLLQVYRRMTARELAQRLEVSERTIHRDMEALSISGIPVTAERVLVVVGVCWRSIGPI</sequence>
<dbReference type="Pfam" id="PF08279">
    <property type="entry name" value="HTH_11"/>
    <property type="match status" value="1"/>
</dbReference>
<evidence type="ECO:0000313" key="5">
    <source>
        <dbReference type="EMBL" id="GER90797.1"/>
    </source>
</evidence>
<proteinExistence type="predicted"/>
<dbReference type="InterPro" id="IPR018356">
    <property type="entry name" value="Tscrpt_reg_HTH_DeoR_CS"/>
</dbReference>